<dbReference type="CDD" id="cd11566">
    <property type="entry name" value="eIF1_SUI1"/>
    <property type="match status" value="1"/>
</dbReference>
<dbReference type="Pfam" id="PF01253">
    <property type="entry name" value="SUI1"/>
    <property type="match status" value="1"/>
</dbReference>
<feature type="domain" description="SUI1" evidence="3">
    <location>
        <begin position="27"/>
        <end position="102"/>
    </location>
</feature>
<comment type="similarity">
    <text evidence="1">Belongs to the SUI1 family.</text>
</comment>
<dbReference type="InterPro" id="IPR005874">
    <property type="entry name" value="SUI1_euk"/>
</dbReference>
<dbReference type="SUPFAM" id="SSF55159">
    <property type="entry name" value="eIF1-like"/>
    <property type="match status" value="1"/>
</dbReference>
<dbReference type="PROSITE" id="PS50296">
    <property type="entry name" value="SUI1"/>
    <property type="match status" value="1"/>
</dbReference>
<keyword evidence="2" id="KW-0648">Protein biosynthesis</keyword>
<accession>A0A481YY84</accession>
<evidence type="ECO:0000256" key="2">
    <source>
        <dbReference type="ARBA" id="ARBA00022917"/>
    </source>
</evidence>
<evidence type="ECO:0000256" key="1">
    <source>
        <dbReference type="ARBA" id="ARBA00005422"/>
    </source>
</evidence>
<dbReference type="InterPro" id="IPR001950">
    <property type="entry name" value="SUI1"/>
</dbReference>
<organism evidence="4">
    <name type="scientific">Marseillevirus LCMAC202</name>
    <dbReference type="NCBI Taxonomy" id="2506606"/>
    <lineage>
        <taxon>Viruses</taxon>
        <taxon>Varidnaviria</taxon>
        <taxon>Bamfordvirae</taxon>
        <taxon>Nucleocytoviricota</taxon>
        <taxon>Megaviricetes</taxon>
        <taxon>Pimascovirales</taxon>
        <taxon>Pimascovirales incertae sedis</taxon>
        <taxon>Marseilleviridae</taxon>
    </lineage>
</organism>
<reference evidence="4" key="1">
    <citation type="journal article" date="2019" name="MBio">
        <title>Virus Genomes from Deep Sea Sediments Expand the Ocean Megavirome and Support Independent Origins of Viral Gigantism.</title>
        <authorList>
            <person name="Backstrom D."/>
            <person name="Yutin N."/>
            <person name="Jorgensen S.L."/>
            <person name="Dharamshi J."/>
            <person name="Homa F."/>
            <person name="Zaremba-Niedwiedzka K."/>
            <person name="Spang A."/>
            <person name="Wolf Y.I."/>
            <person name="Koonin E.V."/>
            <person name="Ettema T.J."/>
        </authorList>
    </citation>
    <scope>NUCLEOTIDE SEQUENCE</scope>
</reference>
<gene>
    <name evidence="4" type="ORF">LCMAC202_01110</name>
</gene>
<dbReference type="EMBL" id="MK500369">
    <property type="protein sequence ID" value="QBK87775.1"/>
    <property type="molecule type" value="Genomic_DNA"/>
</dbReference>
<dbReference type="Gene3D" id="3.30.780.10">
    <property type="entry name" value="SUI1-like domain"/>
    <property type="match status" value="1"/>
</dbReference>
<proteinExistence type="inferred from homology"/>
<evidence type="ECO:0000259" key="3">
    <source>
        <dbReference type="PROSITE" id="PS50296"/>
    </source>
</evidence>
<evidence type="ECO:0000313" key="4">
    <source>
        <dbReference type="EMBL" id="QBK87775.1"/>
    </source>
</evidence>
<protein>
    <submittedName>
        <fullName evidence="4">Translation initiation factor 1</fullName>
    </submittedName>
</protein>
<dbReference type="PANTHER" id="PTHR10388">
    <property type="entry name" value="EUKARYOTIC TRANSLATION INITIATION FACTOR SUI1"/>
    <property type="match status" value="1"/>
</dbReference>
<sequence>MNTLNFTAKNPFNPVNIDEDDQKTYKLHLHVQQRNARQRITTLTGLPNTYDFKTLLKDIKKRYCCSGFVADDLKATDNRFNKLLQFTGDQRNSIAKYLVAQKVAEQKDITIHGY</sequence>
<keyword evidence="4" id="KW-0396">Initiation factor</keyword>
<dbReference type="InterPro" id="IPR036877">
    <property type="entry name" value="SUI1_dom_sf"/>
</dbReference>
<name>A0A481YY84_9VIRU</name>